<dbReference type="InterPro" id="IPR011611">
    <property type="entry name" value="PfkB_dom"/>
</dbReference>
<evidence type="ECO:0000256" key="5">
    <source>
        <dbReference type="ARBA" id="ARBA00022840"/>
    </source>
</evidence>
<evidence type="ECO:0000259" key="6">
    <source>
        <dbReference type="Pfam" id="PF00294"/>
    </source>
</evidence>
<dbReference type="Proteomes" id="UP000621454">
    <property type="component" value="Unassembled WGS sequence"/>
</dbReference>
<keyword evidence="8" id="KW-1185">Reference proteome</keyword>
<dbReference type="GO" id="GO:0016301">
    <property type="term" value="F:kinase activity"/>
    <property type="evidence" value="ECO:0007669"/>
    <property type="project" value="UniProtKB-KW"/>
</dbReference>
<evidence type="ECO:0000256" key="4">
    <source>
        <dbReference type="ARBA" id="ARBA00022777"/>
    </source>
</evidence>
<evidence type="ECO:0000256" key="3">
    <source>
        <dbReference type="ARBA" id="ARBA00022741"/>
    </source>
</evidence>
<keyword evidence="5" id="KW-0067">ATP-binding</keyword>
<sequence>MKEIVVCGEALVDIVTTSPAPSPGRLAPMQPALGGGPFNVAVTLGRLGSSVSFLSRVSTDHLGDEILRALSASGVGLSMCQRGDEPTTLAVATIGDDGAASYSFYTDGTADRLVADPGPLPGTVGAVCFGTLSMVLEPGVSVYESVMRRAHAEGTLVMIDPNIRPAVIADPDAYRRRFAGWMQHTDIVKVSDEDAAWLAQGSAGTGVRDWLDAGVSAVVMSAGADGLRVTTERLEVSVPAPHVQVVDTIGAGDTVGGALLHWLSAHSALNPSSVADLDAPGWQTALGFAAAAAAVTVSRPGADPPWAGEQVTD</sequence>
<name>A0A916TC57_9ACTN</name>
<keyword evidence="2" id="KW-0808">Transferase</keyword>
<dbReference type="EMBL" id="BMGC01000020">
    <property type="protein sequence ID" value="GGB37919.1"/>
    <property type="molecule type" value="Genomic_DNA"/>
</dbReference>
<dbReference type="RefSeq" id="WP_188587114.1">
    <property type="nucleotide sequence ID" value="NZ_BMGC01000020.1"/>
</dbReference>
<comment type="similarity">
    <text evidence="1">Belongs to the carbohydrate kinase PfkB family.</text>
</comment>
<dbReference type="Pfam" id="PF00294">
    <property type="entry name" value="PfkB"/>
    <property type="match status" value="1"/>
</dbReference>
<dbReference type="SUPFAM" id="SSF53613">
    <property type="entry name" value="Ribokinase-like"/>
    <property type="match status" value="1"/>
</dbReference>
<dbReference type="AlphaFoldDB" id="A0A916TC57"/>
<dbReference type="PROSITE" id="PS00584">
    <property type="entry name" value="PFKB_KINASES_2"/>
    <property type="match status" value="1"/>
</dbReference>
<dbReference type="InterPro" id="IPR050306">
    <property type="entry name" value="PfkB_Carbo_kinase"/>
</dbReference>
<keyword evidence="4" id="KW-0418">Kinase</keyword>
<dbReference type="CDD" id="cd01167">
    <property type="entry name" value="bac_FRK"/>
    <property type="match status" value="1"/>
</dbReference>
<comment type="caution">
    <text evidence="7">The sequence shown here is derived from an EMBL/GenBank/DDBJ whole genome shotgun (WGS) entry which is preliminary data.</text>
</comment>
<reference evidence="7" key="2">
    <citation type="submission" date="2020-09" db="EMBL/GenBank/DDBJ databases">
        <authorList>
            <person name="Sun Q."/>
            <person name="Zhou Y."/>
        </authorList>
    </citation>
    <scope>NUCLEOTIDE SEQUENCE</scope>
    <source>
        <strain evidence="7">CGMCC 1.12827</strain>
    </source>
</reference>
<dbReference type="InterPro" id="IPR002173">
    <property type="entry name" value="Carboh/pur_kinase_PfkB_CS"/>
</dbReference>
<evidence type="ECO:0000313" key="7">
    <source>
        <dbReference type="EMBL" id="GGB37919.1"/>
    </source>
</evidence>
<dbReference type="InterPro" id="IPR029056">
    <property type="entry name" value="Ribokinase-like"/>
</dbReference>
<dbReference type="GO" id="GO:0005524">
    <property type="term" value="F:ATP binding"/>
    <property type="evidence" value="ECO:0007669"/>
    <property type="project" value="UniProtKB-KW"/>
</dbReference>
<proteinExistence type="inferred from homology"/>
<reference evidence="7" key="1">
    <citation type="journal article" date="2014" name="Int. J. Syst. Evol. Microbiol.">
        <title>Complete genome sequence of Corynebacterium casei LMG S-19264T (=DSM 44701T), isolated from a smear-ripened cheese.</title>
        <authorList>
            <consortium name="US DOE Joint Genome Institute (JGI-PGF)"/>
            <person name="Walter F."/>
            <person name="Albersmeier A."/>
            <person name="Kalinowski J."/>
            <person name="Ruckert C."/>
        </authorList>
    </citation>
    <scope>NUCLEOTIDE SEQUENCE</scope>
    <source>
        <strain evidence="7">CGMCC 1.12827</strain>
    </source>
</reference>
<feature type="domain" description="Carbohydrate kinase PfkB" evidence="6">
    <location>
        <begin position="1"/>
        <end position="305"/>
    </location>
</feature>
<evidence type="ECO:0000313" key="8">
    <source>
        <dbReference type="Proteomes" id="UP000621454"/>
    </source>
</evidence>
<evidence type="ECO:0000256" key="2">
    <source>
        <dbReference type="ARBA" id="ARBA00022679"/>
    </source>
</evidence>
<organism evidence="7 8">
    <name type="scientific">Gordonia jinhuaensis</name>
    <dbReference type="NCBI Taxonomy" id="1517702"/>
    <lineage>
        <taxon>Bacteria</taxon>
        <taxon>Bacillati</taxon>
        <taxon>Actinomycetota</taxon>
        <taxon>Actinomycetes</taxon>
        <taxon>Mycobacteriales</taxon>
        <taxon>Gordoniaceae</taxon>
        <taxon>Gordonia</taxon>
    </lineage>
</organism>
<dbReference type="Gene3D" id="3.40.1190.20">
    <property type="match status" value="1"/>
</dbReference>
<accession>A0A916TC57</accession>
<dbReference type="PANTHER" id="PTHR43085:SF1">
    <property type="entry name" value="PSEUDOURIDINE KINASE-RELATED"/>
    <property type="match status" value="1"/>
</dbReference>
<dbReference type="PANTHER" id="PTHR43085">
    <property type="entry name" value="HEXOKINASE FAMILY MEMBER"/>
    <property type="match status" value="1"/>
</dbReference>
<keyword evidence="3" id="KW-0547">Nucleotide-binding</keyword>
<evidence type="ECO:0000256" key="1">
    <source>
        <dbReference type="ARBA" id="ARBA00010688"/>
    </source>
</evidence>
<protein>
    <submittedName>
        <fullName evidence="7">Fructokinase</fullName>
    </submittedName>
</protein>
<gene>
    <name evidence="7" type="primary">scrK</name>
    <name evidence="7" type="ORF">GCM10011489_27130</name>
</gene>